<comment type="caution">
    <text evidence="3">The sequence shown here is derived from an EMBL/GenBank/DDBJ whole genome shotgun (WGS) entry which is preliminary data.</text>
</comment>
<evidence type="ECO:0000313" key="3">
    <source>
        <dbReference type="EMBL" id="MDR5897645.1"/>
    </source>
</evidence>
<keyword evidence="2" id="KW-0472">Membrane</keyword>
<keyword evidence="2" id="KW-0812">Transmembrane</keyword>
<keyword evidence="2" id="KW-1133">Transmembrane helix</keyword>
<proteinExistence type="predicted"/>
<feature type="region of interest" description="Disordered" evidence="1">
    <location>
        <begin position="1"/>
        <end position="39"/>
    </location>
</feature>
<organism evidence="3 4">
    <name type="scientific">Vreelandella vilamensis</name>
    <dbReference type="NCBI Taxonomy" id="531309"/>
    <lineage>
        <taxon>Bacteria</taxon>
        <taxon>Pseudomonadati</taxon>
        <taxon>Pseudomonadota</taxon>
        <taxon>Gammaproteobacteria</taxon>
        <taxon>Oceanospirillales</taxon>
        <taxon>Halomonadaceae</taxon>
        <taxon>Vreelandella</taxon>
    </lineage>
</organism>
<feature type="transmembrane region" description="Helical" evidence="2">
    <location>
        <begin position="46"/>
        <end position="67"/>
    </location>
</feature>
<dbReference type="EMBL" id="JARWAN010000002">
    <property type="protein sequence ID" value="MDR5897645.1"/>
    <property type="molecule type" value="Genomic_DNA"/>
</dbReference>
<dbReference type="Proteomes" id="UP001254564">
    <property type="component" value="Unassembled WGS sequence"/>
</dbReference>
<protein>
    <submittedName>
        <fullName evidence="3">Uncharacterized protein</fullName>
    </submittedName>
</protein>
<reference evidence="3 4" key="1">
    <citation type="submission" date="2023-04" db="EMBL/GenBank/DDBJ databases">
        <title>A long-awaited taxogenomic arrangement of the family Halomonadaceae.</title>
        <authorList>
            <person name="De La Haba R."/>
            <person name="Chuvochina M."/>
            <person name="Wittouck S."/>
            <person name="Arahal D.R."/>
            <person name="Sanchez-Porro C."/>
            <person name="Hugenholtz P."/>
            <person name="Ventosa A."/>
        </authorList>
    </citation>
    <scope>NUCLEOTIDE SEQUENCE [LARGE SCALE GENOMIC DNA]</scope>
    <source>
        <strain evidence="3 4">DSM 21020</strain>
    </source>
</reference>
<evidence type="ECO:0000256" key="2">
    <source>
        <dbReference type="SAM" id="Phobius"/>
    </source>
</evidence>
<feature type="compositionally biased region" description="Basic and acidic residues" evidence="1">
    <location>
        <begin position="1"/>
        <end position="35"/>
    </location>
</feature>
<evidence type="ECO:0000256" key="1">
    <source>
        <dbReference type="SAM" id="MobiDB-lite"/>
    </source>
</evidence>
<name>A0ABU1H007_9GAMM</name>
<keyword evidence="4" id="KW-1185">Reference proteome</keyword>
<gene>
    <name evidence="3" type="ORF">QC823_01365</name>
</gene>
<evidence type="ECO:0000313" key="4">
    <source>
        <dbReference type="Proteomes" id="UP001254564"/>
    </source>
</evidence>
<dbReference type="RefSeq" id="WP_309654572.1">
    <property type="nucleotide sequence ID" value="NZ_JARWAN010000002.1"/>
</dbReference>
<accession>A0ABU1H007</accession>
<sequence>MDTKESKTPEEEKEHLTNERKPENYAASKPEKQPEAQKPAGGMQKILPLIIIGVGILVVALLFFGGAD</sequence>